<reference evidence="1 2" key="1">
    <citation type="submission" date="2020-02" db="EMBL/GenBank/DDBJ databases">
        <authorList>
            <person name="Ferguson B K."/>
        </authorList>
    </citation>
    <scope>NUCLEOTIDE SEQUENCE [LARGE SCALE GENOMIC DNA]</scope>
</reference>
<proteinExistence type="predicted"/>
<protein>
    <submittedName>
        <fullName evidence="1">Uncharacterized protein</fullName>
    </submittedName>
</protein>
<organism evidence="1 2">
    <name type="scientific">Nesidiocoris tenuis</name>
    <dbReference type="NCBI Taxonomy" id="355587"/>
    <lineage>
        <taxon>Eukaryota</taxon>
        <taxon>Metazoa</taxon>
        <taxon>Ecdysozoa</taxon>
        <taxon>Arthropoda</taxon>
        <taxon>Hexapoda</taxon>
        <taxon>Insecta</taxon>
        <taxon>Pterygota</taxon>
        <taxon>Neoptera</taxon>
        <taxon>Paraneoptera</taxon>
        <taxon>Hemiptera</taxon>
        <taxon>Heteroptera</taxon>
        <taxon>Panheteroptera</taxon>
        <taxon>Cimicomorpha</taxon>
        <taxon>Miridae</taxon>
        <taxon>Dicyphina</taxon>
        <taxon>Nesidiocoris</taxon>
    </lineage>
</organism>
<evidence type="ECO:0000313" key="1">
    <source>
        <dbReference type="EMBL" id="CAB0015626.1"/>
    </source>
</evidence>
<feature type="non-terminal residue" evidence="1">
    <location>
        <position position="123"/>
    </location>
</feature>
<name>A0A6H5HMS2_9HEMI</name>
<evidence type="ECO:0000313" key="2">
    <source>
        <dbReference type="Proteomes" id="UP000479000"/>
    </source>
</evidence>
<accession>A0A6H5HMS2</accession>
<gene>
    <name evidence="1" type="ORF">NTEN_LOCUS19966</name>
</gene>
<dbReference type="Proteomes" id="UP000479000">
    <property type="component" value="Unassembled WGS sequence"/>
</dbReference>
<sequence length="123" mass="13444">MTTFEGPDGFLRWKRYRPPFRRNIKRISAAELSAQAAGGALAAPLVCRPHSGAIAFPHCSIDDAPTSRRRISQPPVAVSIVYIPALTIDSEARRSFPTGSDRPYSETILCIGAVRCAENAAWF</sequence>
<dbReference type="AlphaFoldDB" id="A0A6H5HMS2"/>
<keyword evidence="2" id="KW-1185">Reference proteome</keyword>
<dbReference type="EMBL" id="CADCXU010029288">
    <property type="protein sequence ID" value="CAB0015626.1"/>
    <property type="molecule type" value="Genomic_DNA"/>
</dbReference>